<feature type="transmembrane region" description="Helical" evidence="1">
    <location>
        <begin position="29"/>
        <end position="45"/>
    </location>
</feature>
<feature type="transmembrane region" description="Helical" evidence="1">
    <location>
        <begin position="75"/>
        <end position="94"/>
    </location>
</feature>
<organism evidence="2 3">
    <name type="scientific">Lysobacter arseniciresistens ZS79</name>
    <dbReference type="NCBI Taxonomy" id="913325"/>
    <lineage>
        <taxon>Bacteria</taxon>
        <taxon>Pseudomonadati</taxon>
        <taxon>Pseudomonadota</taxon>
        <taxon>Gammaproteobacteria</taxon>
        <taxon>Lysobacterales</taxon>
        <taxon>Lysobacteraceae</taxon>
        <taxon>Novilysobacter</taxon>
    </lineage>
</organism>
<feature type="transmembrane region" description="Helical" evidence="1">
    <location>
        <begin position="131"/>
        <end position="154"/>
    </location>
</feature>
<sequence length="230" mass="25181">MTPLVALRLLLAIAYPLLAHWASTDGGGTVALLALADLALIVLLAPLARPRAWAWLLLAALLAGLWVVRDSPVPALLLLAPPMVFTALLAWWFGRSLGGGRVPLISRIVSGLEGCEPAALRPDLKAYTRRLTLLWSLLLAGLALANGVLALVAVPDGLLVRMGHPPLVTVPQEAWSWFANLLNYGIVGGFFIGEYVYRKRRFPDRPYRDFPDFLRRMAGLGPAFWRTLFD</sequence>
<keyword evidence="1" id="KW-0472">Membrane</keyword>
<evidence type="ECO:0000313" key="2">
    <source>
        <dbReference type="EMBL" id="KGM54923.1"/>
    </source>
</evidence>
<keyword evidence="3" id="KW-1185">Reference proteome</keyword>
<accession>A0A0A0EXX1</accession>
<dbReference type="eggNOG" id="COG4648">
    <property type="taxonomic scope" value="Bacteria"/>
</dbReference>
<name>A0A0A0EXX1_9GAMM</name>
<feature type="transmembrane region" description="Helical" evidence="1">
    <location>
        <begin position="174"/>
        <end position="197"/>
    </location>
</feature>
<reference evidence="2 3" key="1">
    <citation type="journal article" date="2015" name="Stand. Genomic Sci.">
        <title>Genomic information of the arsenic-resistant bacterium Lysobacter arseniciresistens type strain ZS79(T) and comparison of Lysobacter draft genomes.</title>
        <authorList>
            <person name="Liu L."/>
            <person name="Zhang S."/>
            <person name="Luo M."/>
            <person name="Wang G."/>
        </authorList>
    </citation>
    <scope>NUCLEOTIDE SEQUENCE [LARGE SCALE GENOMIC DNA]</scope>
    <source>
        <strain evidence="2 3">ZS79</strain>
    </source>
</reference>
<comment type="caution">
    <text evidence="2">The sequence shown here is derived from an EMBL/GenBank/DDBJ whole genome shotgun (WGS) entry which is preliminary data.</text>
</comment>
<dbReference type="STRING" id="913325.N799_06980"/>
<evidence type="ECO:0000313" key="3">
    <source>
        <dbReference type="Proteomes" id="UP000029989"/>
    </source>
</evidence>
<keyword evidence="1" id="KW-0812">Transmembrane</keyword>
<dbReference type="RefSeq" id="WP_203225051.1">
    <property type="nucleotide sequence ID" value="NZ_AVPT01000022.1"/>
</dbReference>
<dbReference type="EMBL" id="AVPT01000022">
    <property type="protein sequence ID" value="KGM54923.1"/>
    <property type="molecule type" value="Genomic_DNA"/>
</dbReference>
<proteinExistence type="predicted"/>
<dbReference type="Proteomes" id="UP000029989">
    <property type="component" value="Unassembled WGS sequence"/>
</dbReference>
<protein>
    <recommendedName>
        <fullName evidence="4">Ketosynthase</fullName>
    </recommendedName>
</protein>
<feature type="transmembrane region" description="Helical" evidence="1">
    <location>
        <begin position="52"/>
        <end position="69"/>
    </location>
</feature>
<evidence type="ECO:0008006" key="4">
    <source>
        <dbReference type="Google" id="ProtNLM"/>
    </source>
</evidence>
<evidence type="ECO:0000256" key="1">
    <source>
        <dbReference type="SAM" id="Phobius"/>
    </source>
</evidence>
<dbReference type="AlphaFoldDB" id="A0A0A0EXX1"/>
<keyword evidence="1" id="KW-1133">Transmembrane helix</keyword>
<gene>
    <name evidence="2" type="ORF">N799_06980</name>
</gene>